<proteinExistence type="predicted"/>
<accession>A0A3S5CNT9</accession>
<evidence type="ECO:0000313" key="2">
    <source>
        <dbReference type="EMBL" id="VEL36063.1"/>
    </source>
</evidence>
<dbReference type="EMBL" id="CAAALY010251325">
    <property type="protein sequence ID" value="VEL36063.1"/>
    <property type="molecule type" value="Genomic_DNA"/>
</dbReference>
<reference evidence="2" key="1">
    <citation type="submission" date="2018-11" db="EMBL/GenBank/DDBJ databases">
        <authorList>
            <consortium name="Pathogen Informatics"/>
        </authorList>
    </citation>
    <scope>NUCLEOTIDE SEQUENCE</scope>
</reference>
<evidence type="ECO:0000313" key="3">
    <source>
        <dbReference type="Proteomes" id="UP000784294"/>
    </source>
</evidence>
<sequence length="176" mass="18649">MLLLARLDGRLPFSSGIDHQVPRPIGHMDLTSAAGDVFSGCEFNDLKTGYTPTTDTDDYFTFTQVDDLDTPTPLEPISSNAFFVNEVFKSEDGELPVLRDIKQEDFGVFPPDAGPRSSDSGLAASISSFSSASPLSSFPSAFASTCPLSTSIASGPTQSGGQLEPCLLQMTAPTRS</sequence>
<organism evidence="2 3">
    <name type="scientific">Protopolystoma xenopodis</name>
    <dbReference type="NCBI Taxonomy" id="117903"/>
    <lineage>
        <taxon>Eukaryota</taxon>
        <taxon>Metazoa</taxon>
        <taxon>Spiralia</taxon>
        <taxon>Lophotrochozoa</taxon>
        <taxon>Platyhelminthes</taxon>
        <taxon>Monogenea</taxon>
        <taxon>Polyopisthocotylea</taxon>
        <taxon>Polystomatidea</taxon>
        <taxon>Polystomatidae</taxon>
        <taxon>Protopolystoma</taxon>
    </lineage>
</organism>
<name>A0A3S5CNT9_9PLAT</name>
<feature type="compositionally biased region" description="Polar residues" evidence="1">
    <location>
        <begin position="149"/>
        <end position="161"/>
    </location>
</feature>
<gene>
    <name evidence="2" type="ORF">PXEA_LOCUS29503</name>
</gene>
<feature type="region of interest" description="Disordered" evidence="1">
    <location>
        <begin position="149"/>
        <end position="176"/>
    </location>
</feature>
<comment type="caution">
    <text evidence="2">The sequence shown here is derived from an EMBL/GenBank/DDBJ whole genome shotgun (WGS) entry which is preliminary data.</text>
</comment>
<keyword evidence="3" id="KW-1185">Reference proteome</keyword>
<evidence type="ECO:0000256" key="1">
    <source>
        <dbReference type="SAM" id="MobiDB-lite"/>
    </source>
</evidence>
<protein>
    <submittedName>
        <fullName evidence="2">Uncharacterized protein</fullName>
    </submittedName>
</protein>
<dbReference type="AlphaFoldDB" id="A0A3S5CNT9"/>
<dbReference type="Proteomes" id="UP000784294">
    <property type="component" value="Unassembled WGS sequence"/>
</dbReference>